<dbReference type="InterPro" id="IPR027417">
    <property type="entry name" value="P-loop_NTPase"/>
</dbReference>
<dbReference type="Gene3D" id="3.40.50.300">
    <property type="entry name" value="P-loop containing nucleotide triphosphate hydrolases"/>
    <property type="match status" value="1"/>
</dbReference>
<evidence type="ECO:0000256" key="2">
    <source>
        <dbReference type="SAM" id="MobiDB-lite"/>
    </source>
</evidence>
<dbReference type="SUPFAM" id="SSF51905">
    <property type="entry name" value="FAD/NAD(P)-binding domain"/>
    <property type="match status" value="1"/>
</dbReference>
<dbReference type="InterPro" id="IPR036188">
    <property type="entry name" value="FAD/NAD-bd_sf"/>
</dbReference>
<accession>A0ABP3N565</accession>
<comment type="similarity">
    <text evidence="1">Belongs to the GMC oxidoreductase family.</text>
</comment>
<protein>
    <recommendedName>
        <fullName evidence="3">IstB-like ATP-binding domain-containing protein</fullName>
    </recommendedName>
</protein>
<evidence type="ECO:0000313" key="5">
    <source>
        <dbReference type="Proteomes" id="UP001501706"/>
    </source>
</evidence>
<dbReference type="EMBL" id="BAAAEN010000046">
    <property type="protein sequence ID" value="GAA0533705.1"/>
    <property type="molecule type" value="Genomic_DNA"/>
</dbReference>
<organism evidence="4 5">
    <name type="scientific">Pigmentiphaga daeguensis</name>
    <dbReference type="NCBI Taxonomy" id="414049"/>
    <lineage>
        <taxon>Bacteria</taxon>
        <taxon>Pseudomonadati</taxon>
        <taxon>Pseudomonadota</taxon>
        <taxon>Betaproteobacteria</taxon>
        <taxon>Burkholderiales</taxon>
        <taxon>Alcaligenaceae</taxon>
        <taxon>Pigmentiphaga</taxon>
    </lineage>
</organism>
<sequence length="306" mass="32887">MAENMTDPTTDATYDHIIVGAGSAGCVLASRLSEDPSRQVLLLEAGADVPSLHPPADIQTVSSDASFVGSYRWPLKGRYLDAENAPDAGAPQARLLGGGSNIMGMVALRGLPDDYDRWESMGATGWSWTSVLPFFRKLESDADFSGELHGATGPTKIRRTPVADWPPLSRAALAHARELGLPLRGDMNGEFADGIFPLPASASTEGRQSSSICYLPFSASGGALLFHLLSKLYERTSVVITTNLSFSEWASVFGDAKMTTALLDRLTHHCHILETGNDSFRFKNSSAQQPPQTTKKEKTAKNLSTT</sequence>
<dbReference type="PANTHER" id="PTHR11552:SF147">
    <property type="entry name" value="CHOLINE DEHYDROGENASE, MITOCHONDRIAL"/>
    <property type="match status" value="1"/>
</dbReference>
<proteinExistence type="inferred from homology"/>
<dbReference type="PANTHER" id="PTHR11552">
    <property type="entry name" value="GLUCOSE-METHANOL-CHOLINE GMC OXIDOREDUCTASE"/>
    <property type="match status" value="1"/>
</dbReference>
<dbReference type="Pfam" id="PF01695">
    <property type="entry name" value="IstB_IS21"/>
    <property type="match status" value="1"/>
</dbReference>
<dbReference type="Pfam" id="PF13450">
    <property type="entry name" value="NAD_binding_8"/>
    <property type="match status" value="1"/>
</dbReference>
<dbReference type="Proteomes" id="UP001501706">
    <property type="component" value="Unassembled WGS sequence"/>
</dbReference>
<evidence type="ECO:0000256" key="1">
    <source>
        <dbReference type="ARBA" id="ARBA00010790"/>
    </source>
</evidence>
<dbReference type="InterPro" id="IPR002611">
    <property type="entry name" value="IstB_ATP-bd"/>
</dbReference>
<dbReference type="InterPro" id="IPR012132">
    <property type="entry name" value="GMC_OxRdtase"/>
</dbReference>
<feature type="domain" description="IstB-like ATP-binding" evidence="3">
    <location>
        <begin position="212"/>
        <end position="286"/>
    </location>
</feature>
<feature type="compositionally biased region" description="Polar residues" evidence="2">
    <location>
        <begin position="281"/>
        <end position="293"/>
    </location>
</feature>
<gene>
    <name evidence="4" type="ORF">GCM10009097_58630</name>
</gene>
<comment type="caution">
    <text evidence="4">The sequence shown here is derived from an EMBL/GenBank/DDBJ whole genome shotgun (WGS) entry which is preliminary data.</text>
</comment>
<dbReference type="Gene3D" id="3.50.50.60">
    <property type="entry name" value="FAD/NAD(P)-binding domain"/>
    <property type="match status" value="1"/>
</dbReference>
<keyword evidence="5" id="KW-1185">Reference proteome</keyword>
<evidence type="ECO:0000313" key="4">
    <source>
        <dbReference type="EMBL" id="GAA0533705.1"/>
    </source>
</evidence>
<name>A0ABP3N565_9BURK</name>
<evidence type="ECO:0000259" key="3">
    <source>
        <dbReference type="Pfam" id="PF01695"/>
    </source>
</evidence>
<reference evidence="5" key="1">
    <citation type="journal article" date="2019" name="Int. J. Syst. Evol. Microbiol.">
        <title>The Global Catalogue of Microorganisms (GCM) 10K type strain sequencing project: providing services to taxonomists for standard genome sequencing and annotation.</title>
        <authorList>
            <consortium name="The Broad Institute Genomics Platform"/>
            <consortium name="The Broad Institute Genome Sequencing Center for Infectious Disease"/>
            <person name="Wu L."/>
            <person name="Ma J."/>
        </authorList>
    </citation>
    <scope>NUCLEOTIDE SEQUENCE [LARGE SCALE GENOMIC DNA]</scope>
    <source>
        <strain evidence="5">JCM 14330</strain>
    </source>
</reference>
<feature type="region of interest" description="Disordered" evidence="2">
    <location>
        <begin position="281"/>
        <end position="306"/>
    </location>
</feature>